<name>A0A1I5PCF8_9GAMM</name>
<dbReference type="Proteomes" id="UP000182692">
    <property type="component" value="Unassembled WGS sequence"/>
</dbReference>
<dbReference type="GO" id="GO:0008704">
    <property type="term" value="F:5-carboxymethyl-2-hydroxymuconate delta-isomerase activity"/>
    <property type="evidence" value="ECO:0007669"/>
    <property type="project" value="InterPro"/>
</dbReference>
<dbReference type="Gene3D" id="3.30.429.10">
    <property type="entry name" value="Macrophage Migration Inhibitory Factor"/>
    <property type="match status" value="1"/>
</dbReference>
<dbReference type="PANTHER" id="PTHR37950:SF1">
    <property type="entry name" value="4-HYDROXYPHENYLACETATE CATABOLISM PROTEIN"/>
    <property type="match status" value="1"/>
</dbReference>
<reference evidence="1 2" key="1">
    <citation type="submission" date="2016-10" db="EMBL/GenBank/DDBJ databases">
        <authorList>
            <person name="de Groot N.N."/>
        </authorList>
    </citation>
    <scope>NUCLEOTIDE SEQUENCE [LARGE SCALE GENOMIC DNA]</scope>
    <source>
        <strain evidence="1 2">DSM 15893</strain>
    </source>
</reference>
<dbReference type="EMBL" id="FOWR01000012">
    <property type="protein sequence ID" value="SFP31798.1"/>
    <property type="molecule type" value="Genomic_DNA"/>
</dbReference>
<dbReference type="SUPFAM" id="SSF55331">
    <property type="entry name" value="Tautomerase/MIF"/>
    <property type="match status" value="1"/>
</dbReference>
<evidence type="ECO:0000313" key="1">
    <source>
        <dbReference type="EMBL" id="SFP31798.1"/>
    </source>
</evidence>
<dbReference type="OrthoDB" id="9814215at2"/>
<dbReference type="RefSeq" id="WP_017009560.1">
    <property type="nucleotide sequence ID" value="NZ_FOWR01000012.1"/>
</dbReference>
<keyword evidence="1" id="KW-0413">Isomerase</keyword>
<dbReference type="GeneID" id="35871534"/>
<dbReference type="PANTHER" id="PTHR37950">
    <property type="entry name" value="4-HYDROXYPHENYLACETATE CATABOLISM PROTEIN"/>
    <property type="match status" value="1"/>
</dbReference>
<protein>
    <submittedName>
        <fullName evidence="1">5-carboxymethyl-2-hydroxymuconate isomerase</fullName>
    </submittedName>
</protein>
<dbReference type="CDD" id="cd00580">
    <property type="entry name" value="CHMI"/>
    <property type="match status" value="1"/>
</dbReference>
<dbReference type="AlphaFoldDB" id="A0A1I5PCF8"/>
<gene>
    <name evidence="1" type="ORF">SAMN03084138_01898</name>
</gene>
<dbReference type="InterPro" id="IPR014347">
    <property type="entry name" value="Tautomerase/MIF_sf"/>
</dbReference>
<dbReference type="InterPro" id="IPR004220">
    <property type="entry name" value="5-COMe_2-OHmuconate_Isoase"/>
</dbReference>
<accession>A0A1I5PCF8</accession>
<evidence type="ECO:0000313" key="2">
    <source>
        <dbReference type="Proteomes" id="UP000182692"/>
    </source>
</evidence>
<proteinExistence type="predicted"/>
<dbReference type="STRING" id="1121869.SAMN03084138_01898"/>
<sequence length="117" mass="13437">MPHIVMEYSDPVSERVNIGQLLEDLHHTVIGSGEFDASDTKSRAYACHEWLIGEADNQENFIHVTLWLLDGRDESKKHNLTHALLDVLKQHAADVVSLTVDARDMDRRWYAKEKRDA</sequence>
<organism evidence="1 2">
    <name type="scientific">Enterovibrio norvegicus DSM 15893</name>
    <dbReference type="NCBI Taxonomy" id="1121869"/>
    <lineage>
        <taxon>Bacteria</taxon>
        <taxon>Pseudomonadati</taxon>
        <taxon>Pseudomonadota</taxon>
        <taxon>Gammaproteobacteria</taxon>
        <taxon>Vibrionales</taxon>
        <taxon>Vibrionaceae</taxon>
        <taxon>Enterovibrio</taxon>
    </lineage>
</organism>
<dbReference type="Pfam" id="PF02962">
    <property type="entry name" value="CHMI"/>
    <property type="match status" value="1"/>
</dbReference>